<dbReference type="Proteomes" id="UP000307781">
    <property type="component" value="Unassembled WGS sequence"/>
</dbReference>
<dbReference type="Pfam" id="PF08241">
    <property type="entry name" value="Methyltransf_11"/>
    <property type="match status" value="1"/>
</dbReference>
<sequence length="223" mass="25779">MNFDGEDKRWDEYYKREWNDKRKPLPIEKIIKKAVPKQNAGLYVGLGTGRNVFPLLKEGWNVYACDIAHTSIKNAKENYPQYATHFDYGSYTEAFPHIKAFDYMICSEVLVNGNFPNVVERFRLLKDRLTKEGFLIFELPAIGTDIWPNWKSLSMSKNGSLKLKYRADVPNKLYLSFQDICHLLENAGFKIVYGPKPVNSERSRYPGGLIRDWLGIAQNVSLT</sequence>
<protein>
    <submittedName>
        <fullName evidence="2">Class I SAM-dependent methyltransferase</fullName>
    </submittedName>
</protein>
<evidence type="ECO:0000313" key="3">
    <source>
        <dbReference type="Proteomes" id="UP000307781"/>
    </source>
</evidence>
<gene>
    <name evidence="2" type="ORF">FEI14_13555</name>
</gene>
<feature type="domain" description="Methyltransferase type 11" evidence="1">
    <location>
        <begin position="42"/>
        <end position="137"/>
    </location>
</feature>
<dbReference type="EMBL" id="VBWN01000014">
    <property type="protein sequence ID" value="TLF38768.1"/>
    <property type="molecule type" value="Genomic_DNA"/>
</dbReference>
<dbReference type="InterPro" id="IPR013216">
    <property type="entry name" value="Methyltransf_11"/>
</dbReference>
<dbReference type="AlphaFoldDB" id="A0A5R8LNH5"/>
<evidence type="ECO:0000259" key="1">
    <source>
        <dbReference type="Pfam" id="PF08241"/>
    </source>
</evidence>
<dbReference type="GeneID" id="93267923"/>
<dbReference type="GO" id="GO:0008757">
    <property type="term" value="F:S-adenosylmethionine-dependent methyltransferase activity"/>
    <property type="evidence" value="ECO:0007669"/>
    <property type="project" value="InterPro"/>
</dbReference>
<keyword evidence="2" id="KW-0489">Methyltransferase</keyword>
<keyword evidence="2" id="KW-0808">Transferase</keyword>
<dbReference type="InterPro" id="IPR029063">
    <property type="entry name" value="SAM-dependent_MTases_sf"/>
</dbReference>
<accession>A0A5R8LNH5</accession>
<comment type="caution">
    <text evidence="2">The sequence shown here is derived from an EMBL/GenBank/DDBJ whole genome shotgun (WGS) entry which is preliminary data.</text>
</comment>
<name>A0A5R8LNH5_LACZE</name>
<dbReference type="SUPFAM" id="SSF53335">
    <property type="entry name" value="S-adenosyl-L-methionine-dependent methyltransferases"/>
    <property type="match status" value="1"/>
</dbReference>
<dbReference type="RefSeq" id="WP_010490060.1">
    <property type="nucleotide sequence ID" value="NZ_CP074379.1"/>
</dbReference>
<proteinExistence type="predicted"/>
<reference evidence="2 3" key="1">
    <citation type="submission" date="2019-05" db="EMBL/GenBank/DDBJ databases">
        <title>Genome-based reclassification of Lactobacillus casei as Lactobacillus casei subsp. casei. subsp.nov., description of Lactobacillus casei subsp. zeae subsp. nov., and emended description of Lactobacillus casei.</title>
        <authorList>
            <person name="Huang C.-H."/>
        </authorList>
    </citation>
    <scope>NUCLEOTIDE SEQUENCE [LARGE SCALE GENOMIC DNA]</scope>
    <source>
        <strain evidence="2 3">CRBIP24.58</strain>
    </source>
</reference>
<evidence type="ECO:0000313" key="2">
    <source>
        <dbReference type="EMBL" id="TLF38768.1"/>
    </source>
</evidence>
<dbReference type="GO" id="GO:0032259">
    <property type="term" value="P:methylation"/>
    <property type="evidence" value="ECO:0007669"/>
    <property type="project" value="UniProtKB-KW"/>
</dbReference>
<dbReference type="CDD" id="cd02440">
    <property type="entry name" value="AdoMet_MTases"/>
    <property type="match status" value="1"/>
</dbReference>
<organism evidence="2 3">
    <name type="scientific">Lacticaseibacillus zeae</name>
    <name type="common">Lactobacillus zeae</name>
    <dbReference type="NCBI Taxonomy" id="57037"/>
    <lineage>
        <taxon>Bacteria</taxon>
        <taxon>Bacillati</taxon>
        <taxon>Bacillota</taxon>
        <taxon>Bacilli</taxon>
        <taxon>Lactobacillales</taxon>
        <taxon>Lactobacillaceae</taxon>
        <taxon>Lacticaseibacillus</taxon>
    </lineage>
</organism>
<dbReference type="Gene3D" id="3.40.50.150">
    <property type="entry name" value="Vaccinia Virus protein VP39"/>
    <property type="match status" value="1"/>
</dbReference>